<evidence type="ECO:0000256" key="12">
    <source>
        <dbReference type="ARBA" id="ARBA00049546"/>
    </source>
</evidence>
<dbReference type="PROSITE" id="PS51462">
    <property type="entry name" value="NUDIX"/>
    <property type="match status" value="1"/>
</dbReference>
<feature type="short sequence motif" description="Nudix box" evidence="14">
    <location>
        <begin position="259"/>
        <end position="281"/>
    </location>
</feature>
<evidence type="ECO:0000256" key="9">
    <source>
        <dbReference type="ARBA" id="ARBA00030162"/>
    </source>
</evidence>
<dbReference type="NCBIfam" id="TIGR00052">
    <property type="entry name" value="nudix-type nucleoside diphosphatase, YffH/AdpP family"/>
    <property type="match status" value="1"/>
</dbReference>
<keyword evidence="5 13" id="KW-0479">Metal-binding</keyword>
<dbReference type="GO" id="GO:0019144">
    <property type="term" value="F:ADP-sugar diphosphatase activity"/>
    <property type="evidence" value="ECO:0007669"/>
    <property type="project" value="TreeGrafter"/>
</dbReference>
<reference evidence="17" key="1">
    <citation type="submission" date="2017-01" db="EMBL/GenBank/DDBJ databases">
        <authorList>
            <person name="Varghese N."/>
            <person name="Submissions S."/>
        </authorList>
    </citation>
    <scope>NUCLEOTIDE SEQUENCE [LARGE SCALE GENOMIC DNA]</scope>
    <source>
        <strain evidence="17">DSM 29430</strain>
    </source>
</reference>
<dbReference type="Pfam" id="PF00293">
    <property type="entry name" value="NUDIX"/>
    <property type="match status" value="1"/>
</dbReference>
<keyword evidence="7 13" id="KW-0460">Magnesium</keyword>
<evidence type="ECO:0000256" key="11">
    <source>
        <dbReference type="ARBA" id="ARBA00033056"/>
    </source>
</evidence>
<dbReference type="PANTHER" id="PTHR11839:SF5">
    <property type="entry name" value="ADP-RIBOSE PYROPHOSPHATASE"/>
    <property type="match status" value="1"/>
</dbReference>
<dbReference type="GO" id="GO:0019693">
    <property type="term" value="P:ribose phosphate metabolic process"/>
    <property type="evidence" value="ECO:0007669"/>
    <property type="project" value="TreeGrafter"/>
</dbReference>
<feature type="binding site" evidence="13">
    <location>
        <position position="258"/>
    </location>
    <ligand>
        <name>Mg(2+)</name>
        <dbReference type="ChEBI" id="CHEBI:18420"/>
        <label>1</label>
    </ligand>
</feature>
<dbReference type="Gene3D" id="3.90.79.10">
    <property type="entry name" value="Nucleoside Triphosphate Pyrophosphohydrolase"/>
    <property type="match status" value="1"/>
</dbReference>
<dbReference type="InterPro" id="IPR020084">
    <property type="entry name" value="NUDIX_hydrolase_CS"/>
</dbReference>
<dbReference type="CDD" id="cd24155">
    <property type="entry name" value="NUDIX_ADPRase"/>
    <property type="match status" value="1"/>
</dbReference>
<evidence type="ECO:0000313" key="17">
    <source>
        <dbReference type="Proteomes" id="UP000186684"/>
    </source>
</evidence>
<proteinExistence type="inferred from homology"/>
<comment type="cofactor">
    <cofactor evidence="1 13">
        <name>Mg(2+)</name>
        <dbReference type="ChEBI" id="CHEBI:18420"/>
    </cofactor>
</comment>
<dbReference type="SUPFAM" id="SSF55811">
    <property type="entry name" value="Nudix"/>
    <property type="match status" value="1"/>
</dbReference>
<dbReference type="GO" id="GO:0006753">
    <property type="term" value="P:nucleoside phosphate metabolic process"/>
    <property type="evidence" value="ECO:0007669"/>
    <property type="project" value="TreeGrafter"/>
</dbReference>
<dbReference type="GO" id="GO:0047631">
    <property type="term" value="F:ADP-ribose diphosphatase activity"/>
    <property type="evidence" value="ECO:0007669"/>
    <property type="project" value="UniProtKB-EC"/>
</dbReference>
<dbReference type="PROSITE" id="PS00893">
    <property type="entry name" value="NUDIX_BOX"/>
    <property type="match status" value="1"/>
</dbReference>
<dbReference type="EC" id="3.6.1.13" evidence="3"/>
<protein>
    <recommendedName>
        <fullName evidence="4">ADP-ribose pyrophosphatase</fullName>
        <ecNumber evidence="3">3.6.1.13</ecNumber>
    </recommendedName>
    <alternativeName>
        <fullName evidence="9">ADP-ribose diphosphatase</fullName>
    </alternativeName>
    <alternativeName>
        <fullName evidence="11">ADP-ribose phosphohydrolase</fullName>
    </alternativeName>
    <alternativeName>
        <fullName evidence="10">Adenosine diphosphoribose pyrophosphatase</fullName>
    </alternativeName>
</protein>
<evidence type="ECO:0000256" key="3">
    <source>
        <dbReference type="ARBA" id="ARBA00012453"/>
    </source>
</evidence>
<evidence type="ECO:0000256" key="2">
    <source>
        <dbReference type="ARBA" id="ARBA00007482"/>
    </source>
</evidence>
<evidence type="ECO:0000256" key="5">
    <source>
        <dbReference type="ARBA" id="ARBA00022723"/>
    </source>
</evidence>
<dbReference type="InterPro" id="IPR004385">
    <property type="entry name" value="NDP_pyrophosphatase"/>
</dbReference>
<feature type="binding site" evidence="13">
    <location>
        <position position="278"/>
    </location>
    <ligand>
        <name>Mg(2+)</name>
        <dbReference type="ChEBI" id="CHEBI:18420"/>
        <label>1</label>
    </ligand>
</feature>
<gene>
    <name evidence="16" type="ORF">SAMN05421759_10980</name>
</gene>
<dbReference type="SUPFAM" id="SSF110857">
    <property type="entry name" value="Gamma-glutamyl cyclotransferase-like"/>
    <property type="match status" value="1"/>
</dbReference>
<dbReference type="InterPro" id="IPR036568">
    <property type="entry name" value="GGCT-like_sf"/>
</dbReference>
<keyword evidence="6" id="KW-0378">Hydrolase</keyword>
<organism evidence="16 17">
    <name type="scientific">Roseivivax lentus</name>
    <dbReference type="NCBI Taxonomy" id="633194"/>
    <lineage>
        <taxon>Bacteria</taxon>
        <taxon>Pseudomonadati</taxon>
        <taxon>Pseudomonadota</taxon>
        <taxon>Alphaproteobacteria</taxon>
        <taxon>Rhodobacterales</taxon>
        <taxon>Roseobacteraceae</taxon>
        <taxon>Roseivivax</taxon>
    </lineage>
</organism>
<dbReference type="Gene3D" id="3.10.490.10">
    <property type="entry name" value="Gamma-glutamyl cyclotransferase-like"/>
    <property type="match status" value="1"/>
</dbReference>
<evidence type="ECO:0000256" key="14">
    <source>
        <dbReference type="PIRSR" id="PIRSR604385-3"/>
    </source>
</evidence>
<sequence length="371" mass="40627">MTRYFLYGTLRHAPLFEVVAGAPLSGRAATLAGHGVDWVADAAYPVIHEAEGRTAPGLVIGAGPEMAARLDFYEAGFGYRAETRKVETETGTTEALVYFPDHAAEPGAPFDLADWAGRWGAIATGAAEEIMARFGREAAEEAFALWPVFAARAWGRQMAQDTAPTTLRTAMTQGDVPHFAPAPGGWDGFFRLRRFSVQYGHFRGGVSERVTREAFCAFDAALVLPYDPATDQVLLIEQFRYGPLMRDDPQPWVLEPIAGLVDAGEDPAETARREAVEEAHLELSEVRPMLKVYASPGYSTEYFHCFLGLADLSGRDVHHAGLDDENEDIRSHVIPFDRAMALVESGEVNAGPLAMMLLWLARERDRLRAGG</sequence>
<accession>A0A1N7NP96</accession>
<dbReference type="RefSeq" id="WP_076448918.1">
    <property type="nucleotide sequence ID" value="NZ_FTOQ01000009.1"/>
</dbReference>
<dbReference type="GO" id="GO:0005829">
    <property type="term" value="C:cytosol"/>
    <property type="evidence" value="ECO:0007669"/>
    <property type="project" value="TreeGrafter"/>
</dbReference>
<evidence type="ECO:0000256" key="10">
    <source>
        <dbReference type="ARBA" id="ARBA00030308"/>
    </source>
</evidence>
<dbReference type="PANTHER" id="PTHR11839">
    <property type="entry name" value="UDP/ADP-SUGAR PYROPHOSPHATASE"/>
    <property type="match status" value="1"/>
</dbReference>
<dbReference type="AlphaFoldDB" id="A0A1N7NP96"/>
<feature type="domain" description="Nudix hydrolase" evidence="15">
    <location>
        <begin position="216"/>
        <end position="356"/>
    </location>
</feature>
<dbReference type="InterPro" id="IPR015797">
    <property type="entry name" value="NUDIX_hydrolase-like_dom_sf"/>
</dbReference>
<dbReference type="OrthoDB" id="5292471at2"/>
<dbReference type="InterPro" id="IPR009288">
    <property type="entry name" value="AIG2-like_dom"/>
</dbReference>
<dbReference type="STRING" id="633194.SAMN05421759_10980"/>
<name>A0A1N7NP96_9RHOB</name>
<evidence type="ECO:0000256" key="1">
    <source>
        <dbReference type="ARBA" id="ARBA00001946"/>
    </source>
</evidence>
<dbReference type="InterPro" id="IPR013024">
    <property type="entry name" value="GGCT-like"/>
</dbReference>
<evidence type="ECO:0000256" key="6">
    <source>
        <dbReference type="ARBA" id="ARBA00022801"/>
    </source>
</evidence>
<comment type="function">
    <text evidence="8">Acts on ADP-mannose and ADP-glucose as well as ADP-ribose. Prevents glycogen biosynthesis. The reaction catalyzed by this enzyme is a limiting step of the gluconeogenic process.</text>
</comment>
<evidence type="ECO:0000313" key="16">
    <source>
        <dbReference type="EMBL" id="SIT00137.1"/>
    </source>
</evidence>
<dbReference type="Pfam" id="PF06094">
    <property type="entry name" value="GGACT"/>
    <property type="match status" value="1"/>
</dbReference>
<evidence type="ECO:0000256" key="8">
    <source>
        <dbReference type="ARBA" id="ARBA00025164"/>
    </source>
</evidence>
<evidence type="ECO:0000256" key="7">
    <source>
        <dbReference type="ARBA" id="ARBA00022842"/>
    </source>
</evidence>
<dbReference type="CDD" id="cd06661">
    <property type="entry name" value="GGCT_like"/>
    <property type="match status" value="1"/>
</dbReference>
<evidence type="ECO:0000259" key="15">
    <source>
        <dbReference type="PROSITE" id="PS51462"/>
    </source>
</evidence>
<evidence type="ECO:0000256" key="13">
    <source>
        <dbReference type="PIRSR" id="PIRSR604385-2"/>
    </source>
</evidence>
<keyword evidence="17" id="KW-1185">Reference proteome</keyword>
<dbReference type="GO" id="GO:0046872">
    <property type="term" value="F:metal ion binding"/>
    <property type="evidence" value="ECO:0007669"/>
    <property type="project" value="UniProtKB-KW"/>
</dbReference>
<comment type="similarity">
    <text evidence="2">Belongs to the Nudix hydrolase family. NudF subfamily.</text>
</comment>
<dbReference type="Proteomes" id="UP000186684">
    <property type="component" value="Unassembled WGS sequence"/>
</dbReference>
<comment type="catalytic activity">
    <reaction evidence="12">
        <text>ADP-D-ribose + H2O = D-ribose 5-phosphate + AMP + 2 H(+)</text>
        <dbReference type="Rhea" id="RHEA:10412"/>
        <dbReference type="ChEBI" id="CHEBI:15377"/>
        <dbReference type="ChEBI" id="CHEBI:15378"/>
        <dbReference type="ChEBI" id="CHEBI:57967"/>
        <dbReference type="ChEBI" id="CHEBI:78346"/>
        <dbReference type="ChEBI" id="CHEBI:456215"/>
        <dbReference type="EC" id="3.6.1.13"/>
    </reaction>
</comment>
<evidence type="ECO:0000256" key="4">
    <source>
        <dbReference type="ARBA" id="ARBA00013297"/>
    </source>
</evidence>
<dbReference type="EMBL" id="FTOQ01000009">
    <property type="protein sequence ID" value="SIT00137.1"/>
    <property type="molecule type" value="Genomic_DNA"/>
</dbReference>
<feature type="binding site" evidence="13">
    <location>
        <position position="274"/>
    </location>
    <ligand>
        <name>Mg(2+)</name>
        <dbReference type="ChEBI" id="CHEBI:18420"/>
        <label>1</label>
    </ligand>
</feature>
<dbReference type="InterPro" id="IPR000086">
    <property type="entry name" value="NUDIX_hydrolase_dom"/>
</dbReference>
<feature type="binding site" evidence="13">
    <location>
        <position position="327"/>
    </location>
    <ligand>
        <name>Mg(2+)</name>
        <dbReference type="ChEBI" id="CHEBI:18420"/>
        <label>1</label>
    </ligand>
</feature>